<keyword evidence="4" id="KW-0862">Zinc</keyword>
<dbReference type="GO" id="GO:0008191">
    <property type="term" value="F:metalloendopeptidase inhibitor activity"/>
    <property type="evidence" value="ECO:0007669"/>
    <property type="project" value="InterPro"/>
</dbReference>
<dbReference type="InterPro" id="IPR001134">
    <property type="entry name" value="Netrin_domain"/>
</dbReference>
<gene>
    <name evidence="8" type="ORF">BOKJ2_LOCUS11598</name>
</gene>
<dbReference type="InterPro" id="IPR008993">
    <property type="entry name" value="TIMP-like_OB-fold"/>
</dbReference>
<feature type="domain" description="NTR" evidence="7">
    <location>
        <begin position="22"/>
        <end position="148"/>
    </location>
</feature>
<dbReference type="EMBL" id="CAJFCW020000005">
    <property type="protein sequence ID" value="CAG9120943.1"/>
    <property type="molecule type" value="Genomic_DNA"/>
</dbReference>
<sequence>MKLQALIILFYTYVCISTAQSCKCKPTDNEDTYCEAKWISHLKVTDKKSSHDRLTTIYTAEHIEVFKKPENDLSTEFISPAFSGSCGISALKVGEEYLIAGTIANGFELRAVSCLFFNVDGSNLIGAVEWKVVPNTIKDLLTKNKPSCDVKKEPGTKI</sequence>
<dbReference type="GO" id="GO:0031012">
    <property type="term" value="C:extracellular matrix"/>
    <property type="evidence" value="ECO:0007669"/>
    <property type="project" value="TreeGrafter"/>
</dbReference>
<feature type="disulfide bond" evidence="5">
    <location>
        <begin position="22"/>
        <end position="86"/>
    </location>
</feature>
<keyword evidence="3 5" id="KW-1015">Disulfide bond</keyword>
<evidence type="ECO:0000256" key="2">
    <source>
        <dbReference type="ARBA" id="ARBA00022525"/>
    </source>
</evidence>
<dbReference type="GO" id="GO:0046872">
    <property type="term" value="F:metal ion binding"/>
    <property type="evidence" value="ECO:0007669"/>
    <property type="project" value="UniProtKB-KW"/>
</dbReference>
<comment type="subcellular location">
    <subcellularLocation>
        <location evidence="1">Secreted</location>
    </subcellularLocation>
</comment>
<accession>A0A811LBF8</accession>
<dbReference type="Pfam" id="PF00965">
    <property type="entry name" value="TIMP"/>
    <property type="match status" value="1"/>
</dbReference>
<dbReference type="PANTHER" id="PTHR11844">
    <property type="entry name" value="METALLOPROTEASE INHIBITOR"/>
    <property type="match status" value="1"/>
</dbReference>
<dbReference type="PANTHER" id="PTHR11844:SF25">
    <property type="entry name" value="NTR DOMAIN-CONTAINING PROTEIN"/>
    <property type="match status" value="1"/>
</dbReference>
<reference evidence="8" key="1">
    <citation type="submission" date="2020-09" db="EMBL/GenBank/DDBJ databases">
        <authorList>
            <person name="Kikuchi T."/>
        </authorList>
    </citation>
    <scope>NUCLEOTIDE SEQUENCE</scope>
    <source>
        <strain evidence="8">SH1</strain>
    </source>
</reference>
<keyword evidence="6" id="KW-0732">Signal</keyword>
<dbReference type="Gene3D" id="2.40.50.120">
    <property type="match status" value="1"/>
</dbReference>
<protein>
    <recommendedName>
        <fullName evidence="7">NTR domain-containing protein</fullName>
    </recommendedName>
</protein>
<comment type="caution">
    <text evidence="8">The sequence shown here is derived from an EMBL/GenBank/DDBJ whole genome shotgun (WGS) entry which is preliminary data.</text>
</comment>
<keyword evidence="9" id="KW-1185">Reference proteome</keyword>
<dbReference type="PROSITE" id="PS50189">
    <property type="entry name" value="NTR"/>
    <property type="match status" value="1"/>
</dbReference>
<dbReference type="InterPro" id="IPR001820">
    <property type="entry name" value="TIMP"/>
</dbReference>
<proteinExistence type="predicted"/>
<evidence type="ECO:0000256" key="1">
    <source>
        <dbReference type="ARBA" id="ARBA00004613"/>
    </source>
</evidence>
<evidence type="ECO:0000256" key="4">
    <source>
        <dbReference type="PIRSR" id="PIRSR601820-1"/>
    </source>
</evidence>
<dbReference type="SUPFAM" id="SSF50242">
    <property type="entry name" value="TIMP-like"/>
    <property type="match status" value="1"/>
</dbReference>
<dbReference type="AlphaFoldDB" id="A0A811LBF8"/>
<evidence type="ECO:0000313" key="9">
    <source>
        <dbReference type="Proteomes" id="UP000614601"/>
    </source>
</evidence>
<evidence type="ECO:0000259" key="7">
    <source>
        <dbReference type="PROSITE" id="PS50189"/>
    </source>
</evidence>
<dbReference type="GO" id="GO:0005615">
    <property type="term" value="C:extracellular space"/>
    <property type="evidence" value="ECO:0007669"/>
    <property type="project" value="TreeGrafter"/>
</dbReference>
<dbReference type="GO" id="GO:0002020">
    <property type="term" value="F:protease binding"/>
    <property type="evidence" value="ECO:0007669"/>
    <property type="project" value="TreeGrafter"/>
</dbReference>
<dbReference type="Proteomes" id="UP000783686">
    <property type="component" value="Unassembled WGS sequence"/>
</dbReference>
<dbReference type="GO" id="GO:0051045">
    <property type="term" value="P:negative regulation of membrane protein ectodomain proteolysis"/>
    <property type="evidence" value="ECO:0007669"/>
    <property type="project" value="TreeGrafter"/>
</dbReference>
<evidence type="ECO:0000256" key="5">
    <source>
        <dbReference type="PIRSR" id="PIRSR601820-3"/>
    </source>
</evidence>
<organism evidence="8 9">
    <name type="scientific">Bursaphelenchus okinawaensis</name>
    <dbReference type="NCBI Taxonomy" id="465554"/>
    <lineage>
        <taxon>Eukaryota</taxon>
        <taxon>Metazoa</taxon>
        <taxon>Ecdysozoa</taxon>
        <taxon>Nematoda</taxon>
        <taxon>Chromadorea</taxon>
        <taxon>Rhabditida</taxon>
        <taxon>Tylenchina</taxon>
        <taxon>Tylenchomorpha</taxon>
        <taxon>Aphelenchoidea</taxon>
        <taxon>Aphelenchoididae</taxon>
        <taxon>Bursaphelenchus</taxon>
    </lineage>
</organism>
<feature type="chain" id="PRO_5035595042" description="NTR domain-containing protein" evidence="6">
    <location>
        <begin position="20"/>
        <end position="158"/>
    </location>
</feature>
<dbReference type="EMBL" id="CAJFDH010000005">
    <property type="protein sequence ID" value="CAD5225478.1"/>
    <property type="molecule type" value="Genomic_DNA"/>
</dbReference>
<dbReference type="OrthoDB" id="5824612at2759"/>
<feature type="binding site" evidence="4">
    <location>
        <position position="22"/>
    </location>
    <ligand>
        <name>Zn(2+)</name>
        <dbReference type="ChEBI" id="CHEBI:29105"/>
        <note>ligand shared with metalloproteinase partner</note>
    </ligand>
</feature>
<keyword evidence="2" id="KW-0964">Secreted</keyword>
<feature type="disulfide bond" evidence="5">
    <location>
        <begin position="24"/>
        <end position="114"/>
    </location>
</feature>
<evidence type="ECO:0000256" key="3">
    <source>
        <dbReference type="ARBA" id="ARBA00023157"/>
    </source>
</evidence>
<evidence type="ECO:0000256" key="6">
    <source>
        <dbReference type="SAM" id="SignalP"/>
    </source>
</evidence>
<keyword evidence="4" id="KW-0479">Metal-binding</keyword>
<dbReference type="Proteomes" id="UP000614601">
    <property type="component" value="Unassembled WGS sequence"/>
</dbReference>
<name>A0A811LBF8_9BILA</name>
<evidence type="ECO:0000313" key="8">
    <source>
        <dbReference type="EMBL" id="CAD5225478.1"/>
    </source>
</evidence>
<dbReference type="PROSITE" id="PS51257">
    <property type="entry name" value="PROKAR_LIPOPROTEIN"/>
    <property type="match status" value="1"/>
</dbReference>
<feature type="signal peptide" evidence="6">
    <location>
        <begin position="1"/>
        <end position="19"/>
    </location>
</feature>